<comment type="caution">
    <text evidence="3">The sequence shown here is derived from an EMBL/GenBank/DDBJ whole genome shotgun (WGS) entry which is preliminary data.</text>
</comment>
<reference evidence="3" key="1">
    <citation type="submission" date="2021-08" db="EMBL/GenBank/DDBJ databases">
        <title>WGS assembly of Ceratopteris richardii.</title>
        <authorList>
            <person name="Marchant D.B."/>
            <person name="Chen G."/>
            <person name="Jenkins J."/>
            <person name="Shu S."/>
            <person name="Leebens-Mack J."/>
            <person name="Grimwood J."/>
            <person name="Schmutz J."/>
            <person name="Soltis P."/>
            <person name="Soltis D."/>
            <person name="Chen Z.-H."/>
        </authorList>
    </citation>
    <scope>NUCLEOTIDE SEQUENCE</scope>
    <source>
        <strain evidence="3">Whitten #5841</strain>
        <tissue evidence="3">Leaf</tissue>
    </source>
</reference>
<evidence type="ECO:0000256" key="1">
    <source>
        <dbReference type="SAM" id="MobiDB-lite"/>
    </source>
</evidence>
<sequence length="164" mass="18559">MACLLGYSVAFGVLMLLFNFSSGWAVKVTRPLQLQTQRVSETGRWYEGSNMRGKGRVLAPVRGPMQEMEGHETLKWEQRQRRQRGRRSAQERRRRQSTPVAAYGCSPCEEVYVVRDEGETLQTISEKCHAPFILLDNPHVQDTDDISAGSVLLISSTHLPCSHL</sequence>
<feature type="chain" id="PRO_5035825421" description="LysM domain-containing protein" evidence="2">
    <location>
        <begin position="26"/>
        <end position="164"/>
    </location>
</feature>
<evidence type="ECO:0000256" key="2">
    <source>
        <dbReference type="SAM" id="SignalP"/>
    </source>
</evidence>
<keyword evidence="4" id="KW-1185">Reference proteome</keyword>
<gene>
    <name evidence="3" type="ORF">KP509_02G111400</name>
</gene>
<keyword evidence="2" id="KW-0732">Signal</keyword>
<dbReference type="PANTHER" id="PTHR33648:SF15">
    <property type="entry name" value="OS04G0572800 PROTEIN"/>
    <property type="match status" value="1"/>
</dbReference>
<dbReference type="OrthoDB" id="1417267at2759"/>
<dbReference type="Proteomes" id="UP000825935">
    <property type="component" value="Chromosome 2"/>
</dbReference>
<dbReference type="PANTHER" id="PTHR33648">
    <property type="entry name" value="EMBRYO SAC 1"/>
    <property type="match status" value="1"/>
</dbReference>
<dbReference type="AlphaFoldDB" id="A0A8T2VCV5"/>
<feature type="compositionally biased region" description="Basic residues" evidence="1">
    <location>
        <begin position="81"/>
        <end position="96"/>
    </location>
</feature>
<name>A0A8T2VCV5_CERRI</name>
<evidence type="ECO:0008006" key="5">
    <source>
        <dbReference type="Google" id="ProtNLM"/>
    </source>
</evidence>
<feature type="region of interest" description="Disordered" evidence="1">
    <location>
        <begin position="59"/>
        <end position="99"/>
    </location>
</feature>
<dbReference type="EMBL" id="CM035407">
    <property type="protein sequence ID" value="KAH7445182.1"/>
    <property type="molecule type" value="Genomic_DNA"/>
</dbReference>
<protein>
    <recommendedName>
        <fullName evidence="5">LysM domain-containing protein</fullName>
    </recommendedName>
</protein>
<feature type="signal peptide" evidence="2">
    <location>
        <begin position="1"/>
        <end position="25"/>
    </location>
</feature>
<feature type="compositionally biased region" description="Basic and acidic residues" evidence="1">
    <location>
        <begin position="68"/>
        <end position="80"/>
    </location>
</feature>
<proteinExistence type="predicted"/>
<evidence type="ECO:0000313" key="4">
    <source>
        <dbReference type="Proteomes" id="UP000825935"/>
    </source>
</evidence>
<accession>A0A8T2VCV5</accession>
<evidence type="ECO:0000313" key="3">
    <source>
        <dbReference type="EMBL" id="KAH7445182.1"/>
    </source>
</evidence>
<organism evidence="3 4">
    <name type="scientific">Ceratopteris richardii</name>
    <name type="common">Triangle waterfern</name>
    <dbReference type="NCBI Taxonomy" id="49495"/>
    <lineage>
        <taxon>Eukaryota</taxon>
        <taxon>Viridiplantae</taxon>
        <taxon>Streptophyta</taxon>
        <taxon>Embryophyta</taxon>
        <taxon>Tracheophyta</taxon>
        <taxon>Polypodiopsida</taxon>
        <taxon>Polypodiidae</taxon>
        <taxon>Polypodiales</taxon>
        <taxon>Pteridineae</taxon>
        <taxon>Pteridaceae</taxon>
        <taxon>Parkerioideae</taxon>
        <taxon>Ceratopteris</taxon>
    </lineage>
</organism>